<gene>
    <name evidence="1" type="ORF">IU459_29220</name>
</gene>
<accession>A0ABS0D361</accession>
<dbReference type="Proteomes" id="UP000702209">
    <property type="component" value="Unassembled WGS sequence"/>
</dbReference>
<sequence>MANVIAERIHHRGERRGMVGETGALQALLTSRRVFPIGAERRATRELARLGEMRRPCGRFGFTDECAGLVVRAGYPTRRRRSTLSRE</sequence>
<proteinExistence type="predicted"/>
<reference evidence="1 2" key="1">
    <citation type="submission" date="2020-10" db="EMBL/GenBank/DDBJ databases">
        <title>Identification of Nocardia species via Next-generation sequencing and recognition of intraspecies genetic diversity.</title>
        <authorList>
            <person name="Li P."/>
            <person name="Li P."/>
            <person name="Lu B."/>
        </authorList>
    </citation>
    <scope>NUCLEOTIDE SEQUENCE [LARGE SCALE GENOMIC DNA]</scope>
    <source>
        <strain evidence="1 2">BJ06-0157</strain>
    </source>
</reference>
<evidence type="ECO:0000313" key="1">
    <source>
        <dbReference type="EMBL" id="MBF6301589.1"/>
    </source>
</evidence>
<evidence type="ECO:0000313" key="2">
    <source>
        <dbReference type="Proteomes" id="UP000702209"/>
    </source>
</evidence>
<organism evidence="1 2">
    <name type="scientific">Nocardia amamiensis</name>
    <dbReference type="NCBI Taxonomy" id="404578"/>
    <lineage>
        <taxon>Bacteria</taxon>
        <taxon>Bacillati</taxon>
        <taxon>Actinomycetota</taxon>
        <taxon>Actinomycetes</taxon>
        <taxon>Mycobacteriales</taxon>
        <taxon>Nocardiaceae</taxon>
        <taxon>Nocardia</taxon>
    </lineage>
</organism>
<protein>
    <submittedName>
        <fullName evidence="1">Uncharacterized protein</fullName>
    </submittedName>
</protein>
<dbReference type="EMBL" id="JADLQX010000029">
    <property type="protein sequence ID" value="MBF6301589.1"/>
    <property type="molecule type" value="Genomic_DNA"/>
</dbReference>
<comment type="caution">
    <text evidence="1">The sequence shown here is derived from an EMBL/GenBank/DDBJ whole genome shotgun (WGS) entry which is preliminary data.</text>
</comment>
<keyword evidence="2" id="KW-1185">Reference proteome</keyword>
<dbReference type="RefSeq" id="WP_195132807.1">
    <property type="nucleotide sequence ID" value="NZ_JADLQX010000029.1"/>
</dbReference>
<name>A0ABS0D361_9NOCA</name>